<dbReference type="NCBIfam" id="NF040570">
    <property type="entry name" value="guided_TnpB"/>
    <property type="match status" value="1"/>
</dbReference>
<dbReference type="RefSeq" id="WP_199869906.1">
    <property type="nucleotide sequence ID" value="NZ_JAAGPU010000014.1"/>
</dbReference>
<sequence length="386" mass="45101">MIIATKIKLKPTNEQEILFWKSAGVARWSYNYFLAESENYYSQYNKTLKEGEVRKHINNVLKKTTHTWLSEVGSNVMKQAVKDANLARKRWFEGLSSKPKFKSRRKSKISFYVNYESLKVVNGGFRGEKIGFIKTYQPLPKLKKGEKYSNPRISFDGRSWFLSVGYEKEFEAIELTGKSLGIDVGIKELAVCSDGEFKKNINKTKKVKNLKRKLRREQRKVSRKIEANIKSYDKNRRPIYKTPLRDMKNIQKQNQIIRNLYKKLTDIRTNHLHQCTSEIVKTKPSRIVMETLNIKGMMKNKHLSKAIQEQNLYEFKRQIKYKCEIYGIEFVEADKWYPSSKTCSCCGAIKKDLKLKDRTYVCSCGLKLDRDLNASINLANYSIQSA</sequence>
<reference evidence="12 13" key="1">
    <citation type="submission" date="2020-02" db="EMBL/GenBank/DDBJ databases">
        <title>Genome assembly of a novel Clostridium senegalense strain.</title>
        <authorList>
            <person name="Gupta T.B."/>
            <person name="Jauregui R."/>
            <person name="Maclean P."/>
            <person name="Nawarathana A."/>
            <person name="Brightwell G."/>
        </authorList>
    </citation>
    <scope>NUCLEOTIDE SEQUENCE [LARGE SCALE GENOMIC DNA]</scope>
    <source>
        <strain evidence="12 13">AGRFS4</strain>
    </source>
</reference>
<dbReference type="Pfam" id="PF12323">
    <property type="entry name" value="HTH_OrfB_IS605"/>
    <property type="match status" value="1"/>
</dbReference>
<dbReference type="EMBL" id="JAAGPU010000014">
    <property type="protein sequence ID" value="NEU04979.1"/>
    <property type="molecule type" value="Genomic_DNA"/>
</dbReference>
<comment type="similarity">
    <text evidence="1">In the C-terminal section; belongs to the transposase 35 family.</text>
</comment>
<keyword evidence="8" id="KW-0175">Coiled coil</keyword>
<feature type="domain" description="Probable transposase IS891/IS1136/IS1341" evidence="9">
    <location>
        <begin position="171"/>
        <end position="300"/>
    </location>
</feature>
<dbReference type="InterPro" id="IPR010095">
    <property type="entry name" value="Cas12f1-like_TNB"/>
</dbReference>
<evidence type="ECO:0000256" key="4">
    <source>
        <dbReference type="ARBA" id="ARBA00022723"/>
    </source>
</evidence>
<evidence type="ECO:0000256" key="8">
    <source>
        <dbReference type="SAM" id="Coils"/>
    </source>
</evidence>
<dbReference type="InterPro" id="IPR051399">
    <property type="entry name" value="RNA-guided_DNA_endo/Transpos"/>
</dbReference>
<accession>A0A6M0H2Z2</accession>
<keyword evidence="5" id="KW-0862">Zinc</keyword>
<dbReference type="GO" id="GO:0046872">
    <property type="term" value="F:metal ion binding"/>
    <property type="evidence" value="ECO:0007669"/>
    <property type="project" value="UniProtKB-KW"/>
</dbReference>
<evidence type="ECO:0000256" key="3">
    <source>
        <dbReference type="ARBA" id="ARBA00022578"/>
    </source>
</evidence>
<name>A0A6M0H2Z2_9CLOT</name>
<feature type="coiled-coil region" evidence="8">
    <location>
        <begin position="200"/>
        <end position="227"/>
    </location>
</feature>
<organism evidence="12 13">
    <name type="scientific">Clostridium senegalense</name>
    <dbReference type="NCBI Taxonomy" id="1465809"/>
    <lineage>
        <taxon>Bacteria</taxon>
        <taxon>Bacillati</taxon>
        <taxon>Bacillota</taxon>
        <taxon>Clostridia</taxon>
        <taxon>Eubacteriales</taxon>
        <taxon>Clostridiaceae</taxon>
        <taxon>Clostridium</taxon>
    </lineage>
</organism>
<evidence type="ECO:0000256" key="7">
    <source>
        <dbReference type="ARBA" id="ARBA00023172"/>
    </source>
</evidence>
<evidence type="ECO:0000259" key="9">
    <source>
        <dbReference type="Pfam" id="PF01385"/>
    </source>
</evidence>
<keyword evidence="4" id="KW-0479">Metal-binding</keyword>
<keyword evidence="7" id="KW-0233">DNA recombination</keyword>
<proteinExistence type="inferred from homology"/>
<keyword evidence="3" id="KW-0815">Transposition</keyword>
<dbReference type="GO" id="GO:0006310">
    <property type="term" value="P:DNA recombination"/>
    <property type="evidence" value="ECO:0007669"/>
    <property type="project" value="UniProtKB-KW"/>
</dbReference>
<dbReference type="PANTHER" id="PTHR30405">
    <property type="entry name" value="TRANSPOSASE"/>
    <property type="match status" value="1"/>
</dbReference>
<keyword evidence="6" id="KW-0238">DNA-binding</keyword>
<dbReference type="Proteomes" id="UP000481872">
    <property type="component" value="Unassembled WGS sequence"/>
</dbReference>
<gene>
    <name evidence="12" type="primary">tnpB</name>
    <name evidence="12" type="ORF">G3M99_08950</name>
</gene>
<dbReference type="GO" id="GO:0003677">
    <property type="term" value="F:DNA binding"/>
    <property type="evidence" value="ECO:0007669"/>
    <property type="project" value="UniProtKB-KW"/>
</dbReference>
<evidence type="ECO:0000256" key="5">
    <source>
        <dbReference type="ARBA" id="ARBA00022833"/>
    </source>
</evidence>
<evidence type="ECO:0000313" key="12">
    <source>
        <dbReference type="EMBL" id="NEU04979.1"/>
    </source>
</evidence>
<evidence type="ECO:0000259" key="11">
    <source>
        <dbReference type="Pfam" id="PF12323"/>
    </source>
</evidence>
<dbReference type="NCBIfam" id="TIGR01766">
    <property type="entry name" value="IS200/IS605 family accessory protein TnpB-like domain"/>
    <property type="match status" value="1"/>
</dbReference>
<dbReference type="PANTHER" id="PTHR30405:SF25">
    <property type="entry name" value="RNA-GUIDED DNA ENDONUCLEASE INSQ-RELATED"/>
    <property type="match status" value="1"/>
</dbReference>
<comment type="similarity">
    <text evidence="2">In the N-terminal section; belongs to the transposase 2 family.</text>
</comment>
<dbReference type="AlphaFoldDB" id="A0A6M0H2Z2"/>
<dbReference type="Pfam" id="PF07282">
    <property type="entry name" value="Cas12f1-like_TNB"/>
    <property type="match status" value="1"/>
</dbReference>
<evidence type="ECO:0000256" key="6">
    <source>
        <dbReference type="ARBA" id="ARBA00023125"/>
    </source>
</evidence>
<dbReference type="GO" id="GO:0032196">
    <property type="term" value="P:transposition"/>
    <property type="evidence" value="ECO:0007669"/>
    <property type="project" value="UniProtKB-KW"/>
</dbReference>
<feature type="domain" description="Transposase putative helix-turn-helix" evidence="11">
    <location>
        <begin position="1"/>
        <end position="46"/>
    </location>
</feature>
<protein>
    <submittedName>
        <fullName evidence="12">IS200/IS605 family element transposase accessory protein TnpB</fullName>
    </submittedName>
</protein>
<keyword evidence="13" id="KW-1185">Reference proteome</keyword>
<dbReference type="InterPro" id="IPR021027">
    <property type="entry name" value="Transposase_put_HTH"/>
</dbReference>
<evidence type="ECO:0000256" key="1">
    <source>
        <dbReference type="ARBA" id="ARBA00008761"/>
    </source>
</evidence>
<feature type="domain" description="Cas12f1-like TNB" evidence="10">
    <location>
        <begin position="313"/>
        <end position="378"/>
    </location>
</feature>
<dbReference type="Pfam" id="PF01385">
    <property type="entry name" value="OrfB_IS605"/>
    <property type="match status" value="1"/>
</dbReference>
<evidence type="ECO:0000313" key="13">
    <source>
        <dbReference type="Proteomes" id="UP000481872"/>
    </source>
</evidence>
<dbReference type="InterPro" id="IPR001959">
    <property type="entry name" value="Transposase"/>
</dbReference>
<comment type="caution">
    <text evidence="12">The sequence shown here is derived from an EMBL/GenBank/DDBJ whole genome shotgun (WGS) entry which is preliminary data.</text>
</comment>
<evidence type="ECO:0000256" key="2">
    <source>
        <dbReference type="ARBA" id="ARBA00011044"/>
    </source>
</evidence>
<evidence type="ECO:0000259" key="10">
    <source>
        <dbReference type="Pfam" id="PF07282"/>
    </source>
</evidence>